<reference evidence="3" key="1">
    <citation type="submission" date="2020-06" db="EMBL/GenBank/DDBJ databases">
        <authorList>
            <consortium name="Plant Systems Biology data submission"/>
        </authorList>
    </citation>
    <scope>NUCLEOTIDE SEQUENCE</scope>
    <source>
        <strain evidence="3">D6</strain>
    </source>
</reference>
<evidence type="ECO:0000313" key="3">
    <source>
        <dbReference type="EMBL" id="CAB9512173.1"/>
    </source>
</evidence>
<dbReference type="Pfam" id="PF00656">
    <property type="entry name" value="Peptidase_C14"/>
    <property type="match status" value="2"/>
</dbReference>
<dbReference type="OrthoDB" id="3223806at2759"/>
<evidence type="ECO:0000259" key="2">
    <source>
        <dbReference type="Pfam" id="PF00656"/>
    </source>
</evidence>
<evidence type="ECO:0000313" key="4">
    <source>
        <dbReference type="Proteomes" id="UP001153069"/>
    </source>
</evidence>
<name>A0A9N8HIW2_9STRA</name>
<dbReference type="GO" id="GO:0005737">
    <property type="term" value="C:cytoplasm"/>
    <property type="evidence" value="ECO:0007669"/>
    <property type="project" value="TreeGrafter"/>
</dbReference>
<keyword evidence="4" id="KW-1185">Reference proteome</keyword>
<dbReference type="EMBL" id="CAICTM010000521">
    <property type="protein sequence ID" value="CAB9512173.1"/>
    <property type="molecule type" value="Genomic_DNA"/>
</dbReference>
<dbReference type="Gene3D" id="3.40.50.12660">
    <property type="match status" value="2"/>
</dbReference>
<dbReference type="InterPro" id="IPR050452">
    <property type="entry name" value="Metacaspase"/>
</dbReference>
<protein>
    <submittedName>
        <fullName evidence="3">Metacaspase-1</fullName>
    </submittedName>
</protein>
<organism evidence="3 4">
    <name type="scientific">Seminavis robusta</name>
    <dbReference type="NCBI Taxonomy" id="568900"/>
    <lineage>
        <taxon>Eukaryota</taxon>
        <taxon>Sar</taxon>
        <taxon>Stramenopiles</taxon>
        <taxon>Ochrophyta</taxon>
        <taxon>Bacillariophyta</taxon>
        <taxon>Bacillariophyceae</taxon>
        <taxon>Bacillariophycidae</taxon>
        <taxon>Naviculales</taxon>
        <taxon>Naviculaceae</taxon>
        <taxon>Seminavis</taxon>
    </lineage>
</organism>
<dbReference type="PANTHER" id="PTHR48104:SF30">
    <property type="entry name" value="METACASPASE-1"/>
    <property type="match status" value="1"/>
</dbReference>
<proteinExistence type="inferred from homology"/>
<dbReference type="Proteomes" id="UP001153069">
    <property type="component" value="Unassembled WGS sequence"/>
</dbReference>
<dbReference type="PANTHER" id="PTHR48104">
    <property type="entry name" value="METACASPASE-4"/>
    <property type="match status" value="1"/>
</dbReference>
<comment type="similarity">
    <text evidence="1">Belongs to the peptidase C14B family.</text>
</comment>
<feature type="domain" description="Peptidase C14 caspase" evidence="2">
    <location>
        <begin position="115"/>
        <end position="278"/>
    </location>
</feature>
<evidence type="ECO:0000256" key="1">
    <source>
        <dbReference type="ARBA" id="ARBA00009005"/>
    </source>
</evidence>
<dbReference type="GO" id="GO:0004197">
    <property type="term" value="F:cysteine-type endopeptidase activity"/>
    <property type="evidence" value="ECO:0007669"/>
    <property type="project" value="InterPro"/>
</dbReference>
<accession>A0A9N8HIW2</accession>
<feature type="domain" description="Peptidase C14 caspase" evidence="2">
    <location>
        <begin position="12"/>
        <end position="94"/>
    </location>
</feature>
<dbReference type="GO" id="GO:0006508">
    <property type="term" value="P:proteolysis"/>
    <property type="evidence" value="ECO:0007669"/>
    <property type="project" value="InterPro"/>
</dbReference>
<comment type="caution">
    <text evidence="3">The sequence shown here is derived from an EMBL/GenBank/DDBJ whole genome shotgun (WGS) entry which is preliminary data.</text>
</comment>
<gene>
    <name evidence="3" type="ORF">SEMRO_522_G159600.1</name>
</gene>
<dbReference type="InterPro" id="IPR011600">
    <property type="entry name" value="Pept_C14_caspase"/>
</dbReference>
<dbReference type="AlphaFoldDB" id="A0A9N8HIW2"/>
<sequence length="393" mass="43595">MSRDDYVERMIPSDFRMISGCEDAQTSADVSNVANFKLPDPAGRAGGACTSALLQILYNDHKDTAKDLSFDQVLTKMRGALKDMGFTQIPQMTGSRPVELKAPFHIIPPGFNGTKRAMLIGINYTGQDGALTGCHNDVENMKEYLMDVHGFEEKNIAILRDNGTDYLPTRANIFWAIQSLVRNSRAGDVVFTHFSGHGGRAKDDDGDEEDGFDECLVPVNYKTAGLIRDDDLYTALVGPMARGVTVTSLMDCCHSGTVLDLPYEFKANGVGEARMVMPAAFGIEHLKKLVQRFHESMKEKRNEIMKKEFKEFADAMLLPGEGCNGDDVVKLFKDGFQAKYKAQGLYLSYNDCAKLLGDWNAEFPKASVTPKGWFMGFHINPSLVRPAFRTYGM</sequence>